<dbReference type="RefSeq" id="WP_241549550.1">
    <property type="nucleotide sequence ID" value="NZ_JANCNS010000001.1"/>
</dbReference>
<organism evidence="3 4">
    <name type="scientific">Christiangramia oceanisediminis</name>
    <dbReference type="NCBI Taxonomy" id="2920386"/>
    <lineage>
        <taxon>Bacteria</taxon>
        <taxon>Pseudomonadati</taxon>
        <taxon>Bacteroidota</taxon>
        <taxon>Flavobacteriia</taxon>
        <taxon>Flavobacteriales</taxon>
        <taxon>Flavobacteriaceae</taxon>
        <taxon>Christiangramia</taxon>
    </lineage>
</organism>
<dbReference type="SUPFAM" id="SSF69572">
    <property type="entry name" value="Activating enzymes of the ubiquitin-like proteins"/>
    <property type="match status" value="1"/>
</dbReference>
<dbReference type="NCBIfam" id="NF004805">
    <property type="entry name" value="PRK06153.1-4"/>
    <property type="match status" value="1"/>
</dbReference>
<protein>
    <submittedName>
        <fullName evidence="3">ThiF family adenylyltransferase</fullName>
    </submittedName>
</protein>
<proteinExistence type="predicted"/>
<dbReference type="GO" id="GO:0008641">
    <property type="term" value="F:ubiquitin-like modifier activating enzyme activity"/>
    <property type="evidence" value="ECO:0007669"/>
    <property type="project" value="InterPro"/>
</dbReference>
<keyword evidence="4" id="KW-1185">Reference proteome</keyword>
<dbReference type="InterPro" id="IPR046741">
    <property type="entry name" value="DUF6791"/>
</dbReference>
<dbReference type="AlphaFoldDB" id="A0A9X2KVY9"/>
<evidence type="ECO:0000313" key="3">
    <source>
        <dbReference type="EMBL" id="MCP9199245.1"/>
    </source>
</evidence>
<reference evidence="3" key="1">
    <citation type="submission" date="2022-07" db="EMBL/GenBank/DDBJ databases">
        <title>Gramela sediminis sp. nov., isolated from deep-sea sediment of the Indian Ocean.</title>
        <authorList>
            <person name="Shi H."/>
        </authorList>
    </citation>
    <scope>NUCLEOTIDE SEQUENCE</scope>
    <source>
        <strain evidence="3">GC03-9</strain>
    </source>
</reference>
<dbReference type="Pfam" id="PF00899">
    <property type="entry name" value="ThiF"/>
    <property type="match status" value="1"/>
</dbReference>
<dbReference type="EMBL" id="JANCNS010000001">
    <property type="protein sequence ID" value="MCP9199245.1"/>
    <property type="molecule type" value="Genomic_DNA"/>
</dbReference>
<feature type="domain" description="DUF6791" evidence="2">
    <location>
        <begin position="10"/>
        <end position="161"/>
    </location>
</feature>
<comment type="caution">
    <text evidence="3">The sequence shown here is derived from an EMBL/GenBank/DDBJ whole genome shotgun (WGS) entry which is preliminary data.</text>
</comment>
<accession>A0A9X2KVY9</accession>
<dbReference type="InterPro" id="IPR000594">
    <property type="entry name" value="ThiF_NAD_FAD-bd"/>
</dbReference>
<keyword evidence="3" id="KW-0548">Nucleotidyltransferase</keyword>
<evidence type="ECO:0000259" key="1">
    <source>
        <dbReference type="Pfam" id="PF00899"/>
    </source>
</evidence>
<dbReference type="Gene3D" id="3.40.50.720">
    <property type="entry name" value="NAD(P)-binding Rossmann-like Domain"/>
    <property type="match status" value="1"/>
</dbReference>
<dbReference type="GO" id="GO:0016779">
    <property type="term" value="F:nucleotidyltransferase activity"/>
    <property type="evidence" value="ECO:0007669"/>
    <property type="project" value="UniProtKB-KW"/>
</dbReference>
<dbReference type="CDD" id="cd01483">
    <property type="entry name" value="E1_enzyme_family"/>
    <property type="match status" value="1"/>
</dbReference>
<gene>
    <name evidence="3" type="ORF">MKO06_04955</name>
</gene>
<sequence>MSQLVINHSPDLKKLRDEGYEVRIIGSHLVVDSIPYLNSTKNLMFGKFITDIVPDQTGKASKPRTHVIHFQGDYPSNLDGRPIEKIRHNSTTRNLGSGLMVNHSFSNKPAGGFENNYDKVIHYINIVSAPAMAINPDVTPQTYKPVQSMVEENSPLCYLDTNASRAEIGGLMEVFKNLRIGIIGLGGTGSYILDSVAKTPVKEIHLIDGDIFLQHNAFRSPGAASIEDLYGMPKVNYYKRMYSSMHQGIFSHNFYFDRARLNSVLPLDFVFLSIDNGFEKKKIINILEELGISFIDVGMGVEYNPKGLIATIRTTASTKTMRSHIKEKNRISFGKEDEDEYSSNIQIDDLNAINAKLAVIKWKKFCGFYLDDELEYHSVFNINSNILLSDDFET</sequence>
<dbReference type="InterPro" id="IPR035985">
    <property type="entry name" value="Ubiquitin-activating_enz"/>
</dbReference>
<feature type="domain" description="THIF-type NAD/FAD binding fold" evidence="1">
    <location>
        <begin position="172"/>
        <end position="299"/>
    </location>
</feature>
<name>A0A9X2KVY9_9FLAO</name>
<evidence type="ECO:0000313" key="4">
    <source>
        <dbReference type="Proteomes" id="UP001155280"/>
    </source>
</evidence>
<dbReference type="Pfam" id="PF20590">
    <property type="entry name" value="DUF6791"/>
    <property type="match status" value="1"/>
</dbReference>
<evidence type="ECO:0000259" key="2">
    <source>
        <dbReference type="Pfam" id="PF20590"/>
    </source>
</evidence>
<dbReference type="Proteomes" id="UP001155280">
    <property type="component" value="Unassembled WGS sequence"/>
</dbReference>
<dbReference type="NCBIfam" id="NF004804">
    <property type="entry name" value="PRK06153.1-3"/>
    <property type="match status" value="1"/>
</dbReference>
<keyword evidence="3" id="KW-0808">Transferase</keyword>